<reference evidence="2" key="1">
    <citation type="submission" date="2014-09" db="EMBL/GenBank/DDBJ databases">
        <authorList>
            <person name="Magalhaes I.L.F."/>
            <person name="Oliveira U."/>
            <person name="Santos F.R."/>
            <person name="Vidigal T.H.D.A."/>
            <person name="Brescovit A.D."/>
            <person name="Santos A.J."/>
        </authorList>
    </citation>
    <scope>NUCLEOTIDE SEQUENCE</scope>
    <source>
        <tissue evidence="2">Shoot tissue taken approximately 20 cm above the soil surface</tissue>
    </source>
</reference>
<organism evidence="2">
    <name type="scientific">Arundo donax</name>
    <name type="common">Giant reed</name>
    <name type="synonym">Donax arundinaceus</name>
    <dbReference type="NCBI Taxonomy" id="35708"/>
    <lineage>
        <taxon>Eukaryota</taxon>
        <taxon>Viridiplantae</taxon>
        <taxon>Streptophyta</taxon>
        <taxon>Embryophyta</taxon>
        <taxon>Tracheophyta</taxon>
        <taxon>Spermatophyta</taxon>
        <taxon>Magnoliopsida</taxon>
        <taxon>Liliopsida</taxon>
        <taxon>Poales</taxon>
        <taxon>Poaceae</taxon>
        <taxon>PACMAD clade</taxon>
        <taxon>Arundinoideae</taxon>
        <taxon>Arundineae</taxon>
        <taxon>Arundo</taxon>
    </lineage>
</organism>
<reference evidence="2" key="2">
    <citation type="journal article" date="2015" name="Data Brief">
        <title>Shoot transcriptome of the giant reed, Arundo donax.</title>
        <authorList>
            <person name="Barrero R.A."/>
            <person name="Guerrero F.D."/>
            <person name="Moolhuijzen P."/>
            <person name="Goolsby J.A."/>
            <person name="Tidwell J."/>
            <person name="Bellgard S.E."/>
            <person name="Bellgard M.I."/>
        </authorList>
    </citation>
    <scope>NUCLEOTIDE SEQUENCE</scope>
    <source>
        <tissue evidence="2">Shoot tissue taken approximately 20 cm above the soil surface</tissue>
    </source>
</reference>
<evidence type="ECO:0000256" key="1">
    <source>
        <dbReference type="SAM" id="MobiDB-lite"/>
    </source>
</evidence>
<accession>A0A0A9DSD7</accession>
<protein>
    <submittedName>
        <fullName evidence="2">PNG1</fullName>
    </submittedName>
</protein>
<proteinExistence type="predicted"/>
<name>A0A0A9DSD7_ARUDO</name>
<feature type="region of interest" description="Disordered" evidence="1">
    <location>
        <begin position="1"/>
        <end position="49"/>
    </location>
</feature>
<dbReference type="EMBL" id="GBRH01211228">
    <property type="protein sequence ID" value="JAD86667.1"/>
    <property type="molecule type" value="Transcribed_RNA"/>
</dbReference>
<dbReference type="AlphaFoldDB" id="A0A0A9DSD7"/>
<evidence type="ECO:0000313" key="2">
    <source>
        <dbReference type="EMBL" id="JAD86667.1"/>
    </source>
</evidence>
<feature type="compositionally biased region" description="Basic residues" evidence="1">
    <location>
        <begin position="24"/>
        <end position="42"/>
    </location>
</feature>
<sequence length="83" mass="9982">MGPWWTTAPTWRPSPSACASWQSAKRRGRTRRRRRSGRRRSPTRSSRGCFRRKKRHFSYNSTLYITMVERRSDKELSLTCSRF</sequence>